<name>A0A518BLZ5_9BACT</name>
<keyword evidence="3" id="KW-1185">Reference proteome</keyword>
<dbReference type="Gene3D" id="3.40.50.150">
    <property type="entry name" value="Vaccinia Virus protein VP39"/>
    <property type="match status" value="1"/>
</dbReference>
<protein>
    <recommendedName>
        <fullName evidence="1">Methyltransferase FkbM domain-containing protein</fullName>
    </recommendedName>
</protein>
<evidence type="ECO:0000313" key="3">
    <source>
        <dbReference type="Proteomes" id="UP000316921"/>
    </source>
</evidence>
<evidence type="ECO:0000313" key="2">
    <source>
        <dbReference type="EMBL" id="QDU67983.1"/>
    </source>
</evidence>
<dbReference type="PANTHER" id="PTHR34203:SF13">
    <property type="entry name" value="EXPRESSED PROTEIN"/>
    <property type="match status" value="1"/>
</dbReference>
<proteinExistence type="predicted"/>
<dbReference type="RefSeq" id="WP_145066616.1">
    <property type="nucleotide sequence ID" value="NZ_CP036287.1"/>
</dbReference>
<dbReference type="EMBL" id="CP036287">
    <property type="protein sequence ID" value="QDU67983.1"/>
    <property type="molecule type" value="Genomic_DNA"/>
</dbReference>
<dbReference type="InterPro" id="IPR006342">
    <property type="entry name" value="FkbM_mtfrase"/>
</dbReference>
<dbReference type="AlphaFoldDB" id="A0A518BLZ5"/>
<dbReference type="SUPFAM" id="SSF53335">
    <property type="entry name" value="S-adenosyl-L-methionine-dependent methyltransferases"/>
    <property type="match status" value="1"/>
</dbReference>
<accession>A0A518BLZ5</accession>
<dbReference type="KEGG" id="pbap:Pla133_30740"/>
<dbReference type="NCBIfam" id="TIGR01444">
    <property type="entry name" value="fkbM_fam"/>
    <property type="match status" value="1"/>
</dbReference>
<dbReference type="InterPro" id="IPR029063">
    <property type="entry name" value="SAM-dependent_MTases_sf"/>
</dbReference>
<sequence>MDLAAKTVRPPGLGIDFDVLADDTIIGPSIERGSWEDHETRLFLAHLTPGCHVVDLGANVGWFAVQAILAGAVVHAFEPVPGIADVATRNIERANAVGPGQGVLHRCAAGAEAGTAEIVLAAKNHGDNRVLDDGSGVPTDLAGAETIKIDVRTVDSLVSEPARVLKIDTQGSEWLALSGAAGLLRRSPQLALLIEFWPYALRGAKPQELLDLLEREGFTMGKATEAPYPMSPTRILGQALERDPVKGGLDLYGTRGLPFHVLGAGARLKSMWRSLKEK</sequence>
<dbReference type="Pfam" id="PF05050">
    <property type="entry name" value="Methyltransf_21"/>
    <property type="match status" value="1"/>
</dbReference>
<feature type="domain" description="Methyltransferase FkbM" evidence="1">
    <location>
        <begin position="55"/>
        <end position="219"/>
    </location>
</feature>
<gene>
    <name evidence="2" type="ORF">Pla133_30740</name>
</gene>
<dbReference type="Proteomes" id="UP000316921">
    <property type="component" value="Chromosome"/>
</dbReference>
<dbReference type="PANTHER" id="PTHR34203">
    <property type="entry name" value="METHYLTRANSFERASE, FKBM FAMILY PROTEIN"/>
    <property type="match status" value="1"/>
</dbReference>
<organism evidence="2 3">
    <name type="scientific">Engelhardtia mirabilis</name>
    <dbReference type="NCBI Taxonomy" id="2528011"/>
    <lineage>
        <taxon>Bacteria</taxon>
        <taxon>Pseudomonadati</taxon>
        <taxon>Planctomycetota</taxon>
        <taxon>Planctomycetia</taxon>
        <taxon>Planctomycetia incertae sedis</taxon>
        <taxon>Engelhardtia</taxon>
    </lineage>
</organism>
<dbReference type="InterPro" id="IPR052514">
    <property type="entry name" value="SAM-dependent_MTase"/>
</dbReference>
<reference evidence="2 3" key="1">
    <citation type="submission" date="2019-02" db="EMBL/GenBank/DDBJ databases">
        <title>Deep-cultivation of Planctomycetes and their phenomic and genomic characterization uncovers novel biology.</title>
        <authorList>
            <person name="Wiegand S."/>
            <person name="Jogler M."/>
            <person name="Boedeker C."/>
            <person name="Pinto D."/>
            <person name="Vollmers J."/>
            <person name="Rivas-Marin E."/>
            <person name="Kohn T."/>
            <person name="Peeters S.H."/>
            <person name="Heuer A."/>
            <person name="Rast P."/>
            <person name="Oberbeckmann S."/>
            <person name="Bunk B."/>
            <person name="Jeske O."/>
            <person name="Meyerdierks A."/>
            <person name="Storesund J.E."/>
            <person name="Kallscheuer N."/>
            <person name="Luecker S."/>
            <person name="Lage O.M."/>
            <person name="Pohl T."/>
            <person name="Merkel B.J."/>
            <person name="Hornburger P."/>
            <person name="Mueller R.-W."/>
            <person name="Bruemmer F."/>
            <person name="Labrenz M."/>
            <person name="Spormann A.M."/>
            <person name="Op den Camp H."/>
            <person name="Overmann J."/>
            <person name="Amann R."/>
            <person name="Jetten M.S.M."/>
            <person name="Mascher T."/>
            <person name="Medema M.H."/>
            <person name="Devos D.P."/>
            <person name="Kaster A.-K."/>
            <person name="Ovreas L."/>
            <person name="Rohde M."/>
            <person name="Galperin M.Y."/>
            <person name="Jogler C."/>
        </authorList>
    </citation>
    <scope>NUCLEOTIDE SEQUENCE [LARGE SCALE GENOMIC DNA]</scope>
    <source>
        <strain evidence="2 3">Pla133</strain>
    </source>
</reference>
<evidence type="ECO:0000259" key="1">
    <source>
        <dbReference type="Pfam" id="PF05050"/>
    </source>
</evidence>